<dbReference type="STRING" id="35752.SAMN05421541_110361"/>
<organism evidence="1 2">
    <name type="scientific">Actinoplanes philippinensis</name>
    <dbReference type="NCBI Taxonomy" id="35752"/>
    <lineage>
        <taxon>Bacteria</taxon>
        <taxon>Bacillati</taxon>
        <taxon>Actinomycetota</taxon>
        <taxon>Actinomycetes</taxon>
        <taxon>Micromonosporales</taxon>
        <taxon>Micromonosporaceae</taxon>
        <taxon>Actinoplanes</taxon>
    </lineage>
</organism>
<proteinExistence type="predicted"/>
<reference evidence="1 2" key="1">
    <citation type="submission" date="2016-10" db="EMBL/GenBank/DDBJ databases">
        <authorList>
            <person name="de Groot N.N."/>
        </authorList>
    </citation>
    <scope>NUCLEOTIDE SEQUENCE [LARGE SCALE GENOMIC DNA]</scope>
    <source>
        <strain evidence="1 2">DSM 43019</strain>
    </source>
</reference>
<sequence>MSDHDFYPAPTAADLAAIELEAPLINAELVWLDAEITLLGAAERGRVSELDVRRVRRAERAVIRETFAHVARLTRSPSPRRAA</sequence>
<dbReference type="Pfam" id="PF19801">
    <property type="entry name" value="DUF6284"/>
    <property type="match status" value="1"/>
</dbReference>
<name>A0A1I2IV29_9ACTN</name>
<evidence type="ECO:0000313" key="1">
    <source>
        <dbReference type="EMBL" id="SFF44606.1"/>
    </source>
</evidence>
<dbReference type="EMBL" id="FONV01000010">
    <property type="protein sequence ID" value="SFF44606.1"/>
    <property type="molecule type" value="Genomic_DNA"/>
</dbReference>
<dbReference type="OrthoDB" id="3830496at2"/>
<dbReference type="Proteomes" id="UP000199645">
    <property type="component" value="Unassembled WGS sequence"/>
</dbReference>
<accession>A0A1I2IV29</accession>
<dbReference type="RefSeq" id="WP_093618793.1">
    <property type="nucleotide sequence ID" value="NZ_BOMT01000055.1"/>
</dbReference>
<keyword evidence="2" id="KW-1185">Reference proteome</keyword>
<gene>
    <name evidence="1" type="ORF">SAMN05421541_110361</name>
</gene>
<protein>
    <submittedName>
        <fullName evidence="1">Uncharacterized protein</fullName>
    </submittedName>
</protein>
<dbReference type="AlphaFoldDB" id="A0A1I2IV29"/>
<dbReference type="InterPro" id="IPR046251">
    <property type="entry name" value="DUF6284"/>
</dbReference>
<evidence type="ECO:0000313" key="2">
    <source>
        <dbReference type="Proteomes" id="UP000199645"/>
    </source>
</evidence>